<keyword evidence="1" id="KW-0175">Coiled coil</keyword>
<dbReference type="Gene3D" id="6.10.140.130">
    <property type="match status" value="1"/>
</dbReference>
<name>A0A0F8Y5I3_9ZZZZ</name>
<dbReference type="EMBL" id="LAZR01058924">
    <property type="protein sequence ID" value="KKK68885.1"/>
    <property type="molecule type" value="Genomic_DNA"/>
</dbReference>
<feature type="non-terminal residue" evidence="2">
    <location>
        <position position="47"/>
    </location>
</feature>
<organism evidence="2">
    <name type="scientific">marine sediment metagenome</name>
    <dbReference type="NCBI Taxonomy" id="412755"/>
    <lineage>
        <taxon>unclassified sequences</taxon>
        <taxon>metagenomes</taxon>
        <taxon>ecological metagenomes</taxon>
    </lineage>
</organism>
<feature type="coiled-coil region" evidence="1">
    <location>
        <begin position="18"/>
        <end position="45"/>
    </location>
</feature>
<dbReference type="AlphaFoldDB" id="A0A0F8Y5I3"/>
<reference evidence="2" key="1">
    <citation type="journal article" date="2015" name="Nature">
        <title>Complex archaea that bridge the gap between prokaryotes and eukaryotes.</title>
        <authorList>
            <person name="Spang A."/>
            <person name="Saw J.H."/>
            <person name="Jorgensen S.L."/>
            <person name="Zaremba-Niedzwiedzka K."/>
            <person name="Martijn J."/>
            <person name="Lind A.E."/>
            <person name="van Eijk R."/>
            <person name="Schleper C."/>
            <person name="Guy L."/>
            <person name="Ettema T.J."/>
        </authorList>
    </citation>
    <scope>NUCLEOTIDE SEQUENCE</scope>
</reference>
<protein>
    <submittedName>
        <fullName evidence="2">Uncharacterized protein</fullName>
    </submittedName>
</protein>
<sequence length="47" mass="5787">MANLKAKRDAMRAQWQNEKKIIEEIRELKQKIEELNIEEIRYEREGN</sequence>
<proteinExistence type="predicted"/>
<evidence type="ECO:0000313" key="2">
    <source>
        <dbReference type="EMBL" id="KKK68885.1"/>
    </source>
</evidence>
<accession>A0A0F8Y5I3</accession>
<evidence type="ECO:0000256" key="1">
    <source>
        <dbReference type="SAM" id="Coils"/>
    </source>
</evidence>
<comment type="caution">
    <text evidence="2">The sequence shown here is derived from an EMBL/GenBank/DDBJ whole genome shotgun (WGS) entry which is preliminary data.</text>
</comment>
<gene>
    <name evidence="2" type="ORF">LCGC14_2939560</name>
</gene>